<keyword evidence="2" id="KW-0479">Metal-binding</keyword>
<accession>A0A5C5YDG3</accession>
<protein>
    <submittedName>
        <fullName evidence="6">Choline-sulfatase</fullName>
        <ecNumber evidence="6">3.1.6.6</ecNumber>
    </submittedName>
</protein>
<dbReference type="SUPFAM" id="SSF53649">
    <property type="entry name" value="Alkaline phosphatase-like"/>
    <property type="match status" value="1"/>
</dbReference>
<feature type="domain" description="Sulfatase N-terminal" evidence="5">
    <location>
        <begin position="43"/>
        <end position="141"/>
    </location>
</feature>
<dbReference type="EC" id="3.1.6.6" evidence="6"/>
<dbReference type="EMBL" id="SJPL01000001">
    <property type="protein sequence ID" value="TWT72345.1"/>
    <property type="molecule type" value="Genomic_DNA"/>
</dbReference>
<sequence length="503" mass="57079">MNRVTRHRNQRLILPCAAAVGLWWLCLGGTGQPLCAEMPQRRPNILWIVGENFGLDFQCYGAKNVRTPNVDAMADRGVRYVNAFSTSPVCAPSRSAFMTGMYQTTTDTHHMRSHRDDGFRLPEGVRPITHRLSDVGYYTANITNIGDAVVGTGKLDLNFTAEGPLYHTENWDTLKSHQPFFATINLPEAEYDIYDRRSAEKDRVVWVGEQWHPKVATEQNVSPPPYYPDHPVVRQEWARYLNSVSGADVRIGKILNRLRTDGMEDDTVVIFFGDNGRLEARGIHWVWDSGIRVPLVIQWAANHEPPIGFAPGQQRDEVVSLIDLTATTLSIAGINPPIVMQGRPLFGSVDPPERRYAFSARDRIDETEITQRSVHDGRYHYIRNLTPGAGFATLNRYKEKCFLVKPLMRDLHRQGLLIGPAAELMKPMPAESLYDTQADPHEINNLAESDTPEHRETLIRMRTALRTWMTETGDRGWIAEPRDVVAPFENEMHDWFGTPAWAQ</sequence>
<feature type="domain" description="Sulfatase N-terminal" evidence="5">
    <location>
        <begin position="173"/>
        <end position="334"/>
    </location>
</feature>
<keyword evidence="7" id="KW-1185">Reference proteome</keyword>
<dbReference type="InterPro" id="IPR024607">
    <property type="entry name" value="Sulfatase_CS"/>
</dbReference>
<dbReference type="AlphaFoldDB" id="A0A5C5YDG3"/>
<dbReference type="InterPro" id="IPR000917">
    <property type="entry name" value="Sulfatase_N"/>
</dbReference>
<comment type="similarity">
    <text evidence="1">Belongs to the sulfatase family.</text>
</comment>
<evidence type="ECO:0000313" key="7">
    <source>
        <dbReference type="Proteomes" id="UP000317238"/>
    </source>
</evidence>
<dbReference type="Gene3D" id="3.40.720.10">
    <property type="entry name" value="Alkaline Phosphatase, subunit A"/>
    <property type="match status" value="1"/>
</dbReference>
<dbReference type="GO" id="GO:0046872">
    <property type="term" value="F:metal ion binding"/>
    <property type="evidence" value="ECO:0007669"/>
    <property type="project" value="UniProtKB-KW"/>
</dbReference>
<evidence type="ECO:0000256" key="3">
    <source>
        <dbReference type="ARBA" id="ARBA00022801"/>
    </source>
</evidence>
<dbReference type="InterPro" id="IPR017850">
    <property type="entry name" value="Alkaline_phosphatase_core_sf"/>
</dbReference>
<dbReference type="PANTHER" id="PTHR42693:SF53">
    <property type="entry name" value="ENDO-4-O-SULFATASE"/>
    <property type="match status" value="1"/>
</dbReference>
<evidence type="ECO:0000256" key="2">
    <source>
        <dbReference type="ARBA" id="ARBA00022723"/>
    </source>
</evidence>
<name>A0A5C5YDG3_9PLAN</name>
<dbReference type="RefSeq" id="WP_197203966.1">
    <property type="nucleotide sequence ID" value="NZ_SJPL01000001.1"/>
</dbReference>
<reference evidence="6 7" key="1">
    <citation type="submission" date="2019-02" db="EMBL/GenBank/DDBJ databases">
        <title>Deep-cultivation of Planctomycetes and their phenomic and genomic characterization uncovers novel biology.</title>
        <authorList>
            <person name="Wiegand S."/>
            <person name="Jogler M."/>
            <person name="Boedeker C."/>
            <person name="Pinto D."/>
            <person name="Vollmers J."/>
            <person name="Rivas-Marin E."/>
            <person name="Kohn T."/>
            <person name="Peeters S.H."/>
            <person name="Heuer A."/>
            <person name="Rast P."/>
            <person name="Oberbeckmann S."/>
            <person name="Bunk B."/>
            <person name="Jeske O."/>
            <person name="Meyerdierks A."/>
            <person name="Storesund J.E."/>
            <person name="Kallscheuer N."/>
            <person name="Luecker S."/>
            <person name="Lage O.M."/>
            <person name="Pohl T."/>
            <person name="Merkel B.J."/>
            <person name="Hornburger P."/>
            <person name="Mueller R.-W."/>
            <person name="Bruemmer F."/>
            <person name="Labrenz M."/>
            <person name="Spormann A.M."/>
            <person name="Op Den Camp H."/>
            <person name="Overmann J."/>
            <person name="Amann R."/>
            <person name="Jetten M.S.M."/>
            <person name="Mascher T."/>
            <person name="Medema M.H."/>
            <person name="Devos D.P."/>
            <person name="Kaster A.-K."/>
            <person name="Ovreas L."/>
            <person name="Rohde M."/>
            <person name="Galperin M.Y."/>
            <person name="Jogler C."/>
        </authorList>
    </citation>
    <scope>NUCLEOTIDE SEQUENCE [LARGE SCALE GENOMIC DNA]</scope>
    <source>
        <strain evidence="6 7">Pan14r</strain>
    </source>
</reference>
<dbReference type="Proteomes" id="UP000317238">
    <property type="component" value="Unassembled WGS sequence"/>
</dbReference>
<evidence type="ECO:0000256" key="1">
    <source>
        <dbReference type="ARBA" id="ARBA00008779"/>
    </source>
</evidence>
<dbReference type="CDD" id="cd16027">
    <property type="entry name" value="SGSH"/>
    <property type="match status" value="1"/>
</dbReference>
<gene>
    <name evidence="6" type="primary">betC_30</name>
    <name evidence="6" type="ORF">Pan14r_46650</name>
</gene>
<organism evidence="6 7">
    <name type="scientific">Crateriforma conspicua</name>
    <dbReference type="NCBI Taxonomy" id="2527996"/>
    <lineage>
        <taxon>Bacteria</taxon>
        <taxon>Pseudomonadati</taxon>
        <taxon>Planctomycetota</taxon>
        <taxon>Planctomycetia</taxon>
        <taxon>Planctomycetales</taxon>
        <taxon>Planctomycetaceae</taxon>
        <taxon>Crateriforma</taxon>
    </lineage>
</organism>
<evidence type="ECO:0000259" key="5">
    <source>
        <dbReference type="Pfam" id="PF00884"/>
    </source>
</evidence>
<evidence type="ECO:0000313" key="6">
    <source>
        <dbReference type="EMBL" id="TWT72345.1"/>
    </source>
</evidence>
<keyword evidence="3 6" id="KW-0378">Hydrolase</keyword>
<comment type="caution">
    <text evidence="6">The sequence shown here is derived from an EMBL/GenBank/DDBJ whole genome shotgun (WGS) entry which is preliminary data.</text>
</comment>
<dbReference type="Pfam" id="PF00884">
    <property type="entry name" value="Sulfatase"/>
    <property type="match status" value="2"/>
</dbReference>
<dbReference type="GO" id="GO:0047753">
    <property type="term" value="F:choline-sulfatase activity"/>
    <property type="evidence" value="ECO:0007669"/>
    <property type="project" value="UniProtKB-EC"/>
</dbReference>
<evidence type="ECO:0000256" key="4">
    <source>
        <dbReference type="ARBA" id="ARBA00022837"/>
    </source>
</evidence>
<proteinExistence type="inferred from homology"/>
<dbReference type="InterPro" id="IPR050738">
    <property type="entry name" value="Sulfatase"/>
</dbReference>
<dbReference type="GO" id="GO:0004065">
    <property type="term" value="F:arylsulfatase activity"/>
    <property type="evidence" value="ECO:0007669"/>
    <property type="project" value="TreeGrafter"/>
</dbReference>
<dbReference type="PROSITE" id="PS00523">
    <property type="entry name" value="SULFATASE_1"/>
    <property type="match status" value="1"/>
</dbReference>
<dbReference type="PANTHER" id="PTHR42693">
    <property type="entry name" value="ARYLSULFATASE FAMILY MEMBER"/>
    <property type="match status" value="1"/>
</dbReference>
<keyword evidence="4" id="KW-0106">Calcium</keyword>